<feature type="compositionally biased region" description="Polar residues" evidence="7">
    <location>
        <begin position="146"/>
        <end position="160"/>
    </location>
</feature>
<dbReference type="Pfam" id="PF12783">
    <property type="entry name" value="Sec7-like_HUS"/>
    <property type="match status" value="1"/>
</dbReference>
<dbReference type="OMA" id="MFMIFTT"/>
<dbReference type="Pfam" id="PF16213">
    <property type="entry name" value="DCB"/>
    <property type="match status" value="2"/>
</dbReference>
<dbReference type="InterPro" id="IPR016024">
    <property type="entry name" value="ARM-type_fold"/>
</dbReference>
<dbReference type="GO" id="GO:0005975">
    <property type="term" value="P:carbohydrate metabolic process"/>
    <property type="evidence" value="ECO:0007669"/>
    <property type="project" value="InterPro"/>
</dbReference>
<dbReference type="SMART" id="SM00222">
    <property type="entry name" value="Sec7"/>
    <property type="match status" value="1"/>
</dbReference>
<protein>
    <recommendedName>
        <fullName evidence="8">SEC7 domain-containing protein</fullName>
    </recommendedName>
</protein>
<feature type="compositionally biased region" description="Low complexity" evidence="7">
    <location>
        <begin position="128"/>
        <end position="144"/>
    </location>
</feature>
<dbReference type="PROSITE" id="PS01054">
    <property type="entry name" value="TRANSALDOLASE_1"/>
    <property type="match status" value="1"/>
</dbReference>
<comment type="subcellular location">
    <subcellularLocation>
        <location evidence="5">Cytoplasmic vesicle</location>
        <location evidence="5">COPI-coated vesicle membrane</location>
    </subcellularLocation>
</comment>
<dbReference type="InParanoid" id="A0A0L0HRP7"/>
<dbReference type="Pfam" id="PF20252">
    <property type="entry name" value="BIG2_C"/>
    <property type="match status" value="1"/>
</dbReference>
<evidence type="ECO:0000256" key="7">
    <source>
        <dbReference type="SAM" id="MobiDB-lite"/>
    </source>
</evidence>
<dbReference type="InterPro" id="IPR046455">
    <property type="entry name" value="Sec7/BIG1-like_C"/>
</dbReference>
<feature type="region of interest" description="Disordered" evidence="7">
    <location>
        <begin position="337"/>
        <end position="368"/>
    </location>
</feature>
<dbReference type="eggNOG" id="KOG0929">
    <property type="taxonomic scope" value="Eukaryota"/>
</dbReference>
<dbReference type="EMBL" id="KQ257451">
    <property type="protein sequence ID" value="KND04046.1"/>
    <property type="molecule type" value="Genomic_DNA"/>
</dbReference>
<dbReference type="GO" id="GO:0006098">
    <property type="term" value="P:pentose-phosphate shunt"/>
    <property type="evidence" value="ECO:0007669"/>
    <property type="project" value="UniProtKB-UniPathway"/>
</dbReference>
<dbReference type="InterPro" id="IPR015403">
    <property type="entry name" value="Mon2/Sec7/BIG1-like_HDS"/>
</dbReference>
<feature type="region of interest" description="Disordered" evidence="7">
    <location>
        <begin position="128"/>
        <end position="183"/>
    </location>
</feature>
<dbReference type="Proteomes" id="UP000053201">
    <property type="component" value="Unassembled WGS sequence"/>
</dbReference>
<dbReference type="InterPro" id="IPR018225">
    <property type="entry name" value="Transaldolase_AS"/>
</dbReference>
<name>A0A0L0HRP7_SPIPD</name>
<dbReference type="FunFam" id="1.10.220.20:FF:000002">
    <property type="entry name" value="Brefeldin A-inhibited guanine nucleotide-exchange protein 1"/>
    <property type="match status" value="1"/>
</dbReference>
<dbReference type="InterPro" id="IPR032629">
    <property type="entry name" value="DCB_dom"/>
</dbReference>
<evidence type="ECO:0000313" key="10">
    <source>
        <dbReference type="Proteomes" id="UP000053201"/>
    </source>
</evidence>
<gene>
    <name evidence="9" type="ORF">SPPG_08938</name>
</gene>
<feature type="region of interest" description="Disordered" evidence="7">
    <location>
        <begin position="778"/>
        <end position="845"/>
    </location>
</feature>
<evidence type="ECO:0000256" key="2">
    <source>
        <dbReference type="ARBA" id="ARBA00022490"/>
    </source>
</evidence>
<keyword evidence="10" id="KW-1185">Reference proteome</keyword>
<dbReference type="GO" id="GO:0015031">
    <property type="term" value="P:protein transport"/>
    <property type="evidence" value="ECO:0007669"/>
    <property type="project" value="UniProtKB-KW"/>
</dbReference>
<dbReference type="SUPFAM" id="SSF48425">
    <property type="entry name" value="Sec7 domain"/>
    <property type="match status" value="1"/>
</dbReference>
<dbReference type="InterPro" id="IPR000904">
    <property type="entry name" value="Sec7_dom"/>
</dbReference>
<dbReference type="InterPro" id="IPR032691">
    <property type="entry name" value="Mon2/Sec7/BIG1-like_HUS"/>
</dbReference>
<dbReference type="InterPro" id="IPR035999">
    <property type="entry name" value="Sec7_dom_sf"/>
</dbReference>
<dbReference type="RefSeq" id="XP_016612085.1">
    <property type="nucleotide sequence ID" value="XM_016757087.1"/>
</dbReference>
<evidence type="ECO:0000256" key="3">
    <source>
        <dbReference type="ARBA" id="ARBA00022927"/>
    </source>
</evidence>
<feature type="region of interest" description="Disordered" evidence="7">
    <location>
        <begin position="468"/>
        <end position="511"/>
    </location>
</feature>
<dbReference type="SUPFAM" id="SSF48371">
    <property type="entry name" value="ARM repeat"/>
    <property type="match status" value="1"/>
</dbReference>
<dbReference type="GO" id="GO:0030663">
    <property type="term" value="C:COPI-coated vesicle membrane"/>
    <property type="evidence" value="ECO:0007669"/>
    <property type="project" value="UniProtKB-SubCell"/>
</dbReference>
<accession>A0A0L0HRP7</accession>
<dbReference type="Pfam" id="PF01369">
    <property type="entry name" value="Sec7"/>
    <property type="match status" value="1"/>
</dbReference>
<evidence type="ECO:0000256" key="1">
    <source>
        <dbReference type="ARBA" id="ARBA00022448"/>
    </source>
</evidence>
<dbReference type="GO" id="GO:0005085">
    <property type="term" value="F:guanyl-nucleotide exchange factor activity"/>
    <property type="evidence" value="ECO:0007669"/>
    <property type="project" value="InterPro"/>
</dbReference>
<organism evidence="9 10">
    <name type="scientific">Spizellomyces punctatus (strain DAOM BR117)</name>
    <dbReference type="NCBI Taxonomy" id="645134"/>
    <lineage>
        <taxon>Eukaryota</taxon>
        <taxon>Fungi</taxon>
        <taxon>Fungi incertae sedis</taxon>
        <taxon>Chytridiomycota</taxon>
        <taxon>Chytridiomycota incertae sedis</taxon>
        <taxon>Chytridiomycetes</taxon>
        <taxon>Spizellomycetales</taxon>
        <taxon>Spizellomycetaceae</taxon>
        <taxon>Spizellomyces</taxon>
    </lineage>
</organism>
<feature type="compositionally biased region" description="Low complexity" evidence="7">
    <location>
        <begin position="430"/>
        <end position="445"/>
    </location>
</feature>
<feature type="compositionally biased region" description="Polar residues" evidence="7">
    <location>
        <begin position="795"/>
        <end position="808"/>
    </location>
</feature>
<reference evidence="9 10" key="1">
    <citation type="submission" date="2009-08" db="EMBL/GenBank/DDBJ databases">
        <title>The Genome Sequence of Spizellomyces punctatus strain DAOM BR117.</title>
        <authorList>
            <consortium name="The Broad Institute Genome Sequencing Platform"/>
            <person name="Russ C."/>
            <person name="Cuomo C."/>
            <person name="Shea T."/>
            <person name="Young S.K."/>
            <person name="Zeng Q."/>
            <person name="Koehrsen M."/>
            <person name="Haas B."/>
            <person name="Borodovsky M."/>
            <person name="Guigo R."/>
            <person name="Alvarado L."/>
            <person name="Berlin A."/>
            <person name="Bochicchio J."/>
            <person name="Borenstein D."/>
            <person name="Chapman S."/>
            <person name="Chen Z."/>
            <person name="Engels R."/>
            <person name="Freedman E."/>
            <person name="Gellesch M."/>
            <person name="Goldberg J."/>
            <person name="Griggs A."/>
            <person name="Gujja S."/>
            <person name="Heiman D."/>
            <person name="Hepburn T."/>
            <person name="Howarth C."/>
            <person name="Jen D."/>
            <person name="Larson L."/>
            <person name="Lewis B."/>
            <person name="Mehta T."/>
            <person name="Park D."/>
            <person name="Pearson M."/>
            <person name="Roberts A."/>
            <person name="Saif S."/>
            <person name="Shenoy N."/>
            <person name="Sisk P."/>
            <person name="Stolte C."/>
            <person name="Sykes S."/>
            <person name="Thomson T."/>
            <person name="Walk T."/>
            <person name="White J."/>
            <person name="Yandava C."/>
            <person name="Burger G."/>
            <person name="Gray M.W."/>
            <person name="Holland P.W.H."/>
            <person name="King N."/>
            <person name="Lang F.B.F."/>
            <person name="Roger A.J."/>
            <person name="Ruiz-Trillo I."/>
            <person name="Lander E."/>
            <person name="Nusbaum C."/>
        </authorList>
    </citation>
    <scope>NUCLEOTIDE SEQUENCE [LARGE SCALE GENOMIC DNA]</scope>
    <source>
        <strain evidence="9 10">DAOM BR117</strain>
    </source>
</reference>
<sequence length="2209" mass="242819">MSRARRVTSQASRSFGAGAVQLSLAENGDSMSGVGMIKSCLDRLLAESARHKDLRDAVEAALVQLEEEKQGGEDVAKTISADRYWNPFKIACHNTQPARTREVALDCLQKLIAHNLLRGALPLTVSNTPTAASSTAPGTPGAPANDLSQLDTSSPATSPQPLDEKGTEEQDEENGTQQVAKTAVPVFAPRSTSLLPSTPAEAPNYPPIPFLIDEIIHTVCTTLAMHTDEAVQLQVLKVLLTAVTSTGCEVHEVSLLKVVQTCFNIHLHSRTQVNQMTAKASLTQMINLIFSRMERYAEVLAKSLETGSMGEIEKLTGLSAMGAESLNQYRTNVKARAINGTSDAEEPTDTSKDPEPDGEVGEKSSKVESEILGVESQAENDLESKLPQIEVGSLAVELQTAGELADKPLDKDAADPPDGCEHEENENVPDASAADVASTAGDAAAAVVQGTETATPDHENATSIRGAAADEASDQSSLQSHMTMGSNQQQPEQSIEVGSTLTPANPVTGNNPYDPTIAYYNELLRKDVFLVFRLLCRLSLTSDSSQNTMATFSAANVKEAASMPMDELSHQSTKARQLALELIMSVMNNCGPVFQSDDLYTGLVRHNLCLSISRNGITTNPTLFELSLSIFLMVTRFYRSKLKTEIEVLLNTIYLHILEMGNSTYNQKRMVLQGLLKICENPQTLADMYLNYDCDIAMVSIFERIVNVCSRVAQGRDSNAPPAPTGLMGLAASAAGLDTKEQLLKAQERRLKLRGLCCLVALVTSLTEWSKDVAPNLPLSTTRRRRSGDLPRVSIASNRDASENTARMSVSDDRRDNKSSPTQRKSTDGTKPASAGSDNPTKSFLDALAPTNQVNPVLVYKHPLHSVSMDHQVPYMFPNNSTTSLQSVTTVTPDEDSSQIETVASRKQLLRNDIRQFNMKPKAGIKALIEDGFVEEDAESVARFLRTTDGLTKAAIGEYLGEGHPFNIDVMHVFIDNMDFTNIDFVPALRSFLQTFRLPGEAQKIDRIMEKFADRYYENNPDVFAKADTAYTLAFSVIMLNTDQHSAEIKHRMDKNAFIKNNRGINDEGDLPEEYLAAIFDEVSNNEIVLEEEQAGKLAQMAIGWGAGDLNDRQRMELYRKEIQMVQKKSQQLIQNANRTVAPFRTAVNADLARPMFGMASWPLMAVFSLAFEAANDEEDVDDAAEGPRSLEPKAADLCLEGFAGSIRLASIFRMETERDAFVTSLSKLTGLSHIQDIRPKNIKAIKTLIMIANVLGEYLESSWMQVLKAISQLERLQLIANRGSFDNATRQSGDAVHAGDEATAADLPYGGSAAPVRQSAYRTIEDLTSNSRPNPAVEKLIAEFHNQATVVAVDRIFTNTLKLSATAIIHFFRCLCHVSMEEVGLDPSAPVGGMPQVLHSGAPRMYLLQKIVEIAYYNMPRIRFEWTQIWRILQPYFNTVACHPNTTVSTFAVDSLRQLSMKFLEREELGHYSAQNEFLKSFEWIMKHNANPAIRELILSSMAHMIAARARSIRSGWRSIFVVLAKAAQSSSGDEKMIKTAFGIVQVVFREHFDAVNHAGGFVDYVACLAEFALLEGSGQTYDEVVMGSIQLLQSCANYLVKHGSETLEGKPRRSSQGELDGQKPVPPAVLLNGTALSVPPTPTSTHPPRAPSQPYLQANGMVSEEHFFLKWFPILSAFSRVVIDSESVTVRTRTIDALFDTLKSAGQRFDVKYWKNIQRSVILPIFADLGERTDSVSQEQYRPRGKEADTAIWVHGLRLYADLTTSFFEKLATAGHAELMKGVLDLLIGMLQRRDEKLATTGGICLHGFVRDNLGRIGKCGSWGVITDGVEKAFATTLPAELLCCDYGKVSSKPLDANSNRTESVGSEVVSAGYTAARAVGTEVTLDTLDFEHTLVKCVTHLELVQALRDIAFTKLVGSGRRGSEAKVYVDKTQSGRNSIVADMTATERPVDKSDPGSTPVPPVVPEQKQVLAINIIPPEFRHRWLKCLYDSYAVARAFNEENDLRYAIYRRGLVPQLPHLVKQETLSFATYLRMLFAVYRAQSSSTPFPREPKSPSTETISMETAGQGDASVLPELVKHTLDVLGRYVECLNDQQRNQLHIGLWSPVVAMVFKELLGMEGLWTAQAANGEPSGKCAEAREHSDGSVHELGTAAHNGISNGPQHHVELKQHVPRYFKFAVKMMGVDRPEVRTALQEFMERVGDEYIR</sequence>
<evidence type="ECO:0000256" key="6">
    <source>
        <dbReference type="SAM" id="Coils"/>
    </source>
</evidence>
<dbReference type="Gene3D" id="1.10.220.20">
    <property type="match status" value="1"/>
</dbReference>
<keyword evidence="1" id="KW-0813">Transport</keyword>
<feature type="coiled-coil region" evidence="6">
    <location>
        <begin position="48"/>
        <end position="75"/>
    </location>
</feature>
<dbReference type="PANTHER" id="PTHR10663">
    <property type="entry name" value="GUANYL-NUCLEOTIDE EXCHANGE FACTOR"/>
    <property type="match status" value="1"/>
</dbReference>
<dbReference type="GO" id="GO:0032012">
    <property type="term" value="P:regulation of ARF protein signal transduction"/>
    <property type="evidence" value="ECO:0007669"/>
    <property type="project" value="InterPro"/>
</dbReference>
<feature type="compositionally biased region" description="Polar residues" evidence="7">
    <location>
        <begin position="474"/>
        <end position="511"/>
    </location>
</feature>
<feature type="compositionally biased region" description="Basic and acidic residues" evidence="7">
    <location>
        <begin position="349"/>
        <end position="368"/>
    </location>
</feature>
<evidence type="ECO:0000256" key="4">
    <source>
        <dbReference type="ARBA" id="ARBA00023136"/>
    </source>
</evidence>
<dbReference type="InterPro" id="IPR023394">
    <property type="entry name" value="Sec7_C_sf"/>
</dbReference>
<dbReference type="STRING" id="645134.A0A0L0HRP7"/>
<keyword evidence="3" id="KW-0653">Protein transport</keyword>
<feature type="compositionally biased region" description="Basic and acidic residues" evidence="7">
    <location>
        <begin position="404"/>
        <end position="422"/>
    </location>
</feature>
<dbReference type="VEuPathDB" id="FungiDB:SPPG_08938"/>
<feature type="domain" description="SEC7" evidence="8">
    <location>
        <begin position="899"/>
        <end position="1086"/>
    </location>
</feature>
<dbReference type="PANTHER" id="PTHR10663:SF375">
    <property type="entry name" value="LD29171P"/>
    <property type="match status" value="1"/>
</dbReference>
<keyword evidence="4" id="KW-0472">Membrane</keyword>
<dbReference type="GeneID" id="27692063"/>
<dbReference type="Gene3D" id="1.10.1000.11">
    <property type="entry name" value="Arf Nucleotide-binding Site Opener,domain 2"/>
    <property type="match status" value="1"/>
</dbReference>
<dbReference type="Pfam" id="PF09324">
    <property type="entry name" value="Sec7-like_HDS"/>
    <property type="match status" value="1"/>
</dbReference>
<evidence type="ECO:0000256" key="5">
    <source>
        <dbReference type="ARBA" id="ARBA00060451"/>
    </source>
</evidence>
<keyword evidence="6" id="KW-0175">Coiled coil</keyword>
<dbReference type="CDD" id="cd00171">
    <property type="entry name" value="Sec7"/>
    <property type="match status" value="1"/>
</dbReference>
<dbReference type="FunFam" id="1.10.1000.11:FF:000003">
    <property type="entry name" value="Brefeldin A-inhibited guanine nucleotide-exchange protein 1"/>
    <property type="match status" value="1"/>
</dbReference>
<dbReference type="PROSITE" id="PS50190">
    <property type="entry name" value="SEC7"/>
    <property type="match status" value="1"/>
</dbReference>
<proteinExistence type="predicted"/>
<evidence type="ECO:0000313" key="9">
    <source>
        <dbReference type="EMBL" id="KND04046.1"/>
    </source>
</evidence>
<dbReference type="OrthoDB" id="18431at2759"/>
<keyword evidence="2" id="KW-0963">Cytoplasm</keyword>
<evidence type="ECO:0000259" key="8">
    <source>
        <dbReference type="PROSITE" id="PS50190"/>
    </source>
</evidence>
<feature type="region of interest" description="Disordered" evidence="7">
    <location>
        <begin position="402"/>
        <end position="445"/>
    </location>
</feature>
<dbReference type="UniPathway" id="UPA00115">
    <property type="reaction ID" value="UER00414"/>
</dbReference>